<dbReference type="OrthoDB" id="3035728at2"/>
<keyword evidence="2" id="KW-1185">Reference proteome</keyword>
<name>W8TD81_PEPAC</name>
<evidence type="ECO:0000313" key="1">
    <source>
        <dbReference type="EMBL" id="AHM55768.1"/>
    </source>
</evidence>
<protein>
    <submittedName>
        <fullName evidence="1">Uncharacterized protein</fullName>
    </submittedName>
</protein>
<dbReference type="PATRIC" id="fig|1286171.3.peg.410"/>
<dbReference type="STRING" id="1286171.EAL2_c04660"/>
<proteinExistence type="predicted"/>
<dbReference type="Proteomes" id="UP000019591">
    <property type="component" value="Chromosome"/>
</dbReference>
<dbReference type="EMBL" id="CP007452">
    <property type="protein sequence ID" value="AHM55768.1"/>
    <property type="molecule type" value="Genomic_DNA"/>
</dbReference>
<dbReference type="AlphaFoldDB" id="W8TD81"/>
<gene>
    <name evidence="1" type="ORF">EAL2_c04660</name>
</gene>
<reference evidence="1 2" key="1">
    <citation type="journal article" date="2014" name="Genome Announc.">
        <title>Complete Genome Sequence of Amino Acid-Utilizing Eubacterium acidaminophilum al-2 (DSM 3953).</title>
        <authorList>
            <person name="Poehlein A."/>
            <person name="Andreesen J.R."/>
            <person name="Daniel R."/>
        </authorList>
    </citation>
    <scope>NUCLEOTIDE SEQUENCE [LARGE SCALE GENOMIC DNA]</scope>
    <source>
        <strain evidence="1 2">DSM 3953</strain>
    </source>
</reference>
<dbReference type="KEGG" id="eac:EAL2_c04660"/>
<sequence>MGKNISDYLYGAGNIMLNATREVVQRHEDESVQAERNYGAGILIQALFEVNVEDDVIISLVQKYYGFSERESEELMVSERTINIPCQKLETFLVRSEGYTRDEAVNFILKNGIPDFLREKKVSWKLSPRELLLKVEKEQQNY</sequence>
<dbReference type="RefSeq" id="WP_025434805.1">
    <property type="nucleotide sequence ID" value="NZ_CP007452.1"/>
</dbReference>
<evidence type="ECO:0000313" key="2">
    <source>
        <dbReference type="Proteomes" id="UP000019591"/>
    </source>
</evidence>
<organism evidence="1 2">
    <name type="scientific">Peptoclostridium acidaminophilum DSM 3953</name>
    <dbReference type="NCBI Taxonomy" id="1286171"/>
    <lineage>
        <taxon>Bacteria</taxon>
        <taxon>Bacillati</taxon>
        <taxon>Bacillota</taxon>
        <taxon>Clostridia</taxon>
        <taxon>Peptostreptococcales</taxon>
        <taxon>Peptoclostridiaceae</taxon>
        <taxon>Peptoclostridium</taxon>
    </lineage>
</organism>
<dbReference type="HOGENOM" id="CLU_1872776_0_0_9"/>
<accession>W8TD81</accession>